<proteinExistence type="inferred from homology"/>
<dbReference type="EMBL" id="WOCE01000006">
    <property type="protein sequence ID" value="KAE9612409.1"/>
    <property type="molecule type" value="Genomic_DNA"/>
</dbReference>
<gene>
    <name evidence="12" type="ORF">Lalb_Chr06g0172751</name>
</gene>
<dbReference type="GO" id="GO:0005506">
    <property type="term" value="F:iron ion binding"/>
    <property type="evidence" value="ECO:0007669"/>
    <property type="project" value="InterPro"/>
</dbReference>
<keyword evidence="4 10" id="KW-0349">Heme</keyword>
<keyword evidence="9" id="KW-0472">Membrane</keyword>
<evidence type="ECO:0000256" key="3">
    <source>
        <dbReference type="ARBA" id="ARBA00010617"/>
    </source>
</evidence>
<evidence type="ECO:0000313" key="12">
    <source>
        <dbReference type="EMBL" id="KAE9612409.1"/>
    </source>
</evidence>
<comment type="cofactor">
    <cofactor evidence="1 10">
        <name>heme</name>
        <dbReference type="ChEBI" id="CHEBI:30413"/>
    </cofactor>
</comment>
<name>A0A6A5N9J2_LUPAL</name>
<dbReference type="InterPro" id="IPR002401">
    <property type="entry name" value="Cyt_P450_E_grp-I"/>
</dbReference>
<evidence type="ECO:0000256" key="1">
    <source>
        <dbReference type="ARBA" id="ARBA00001971"/>
    </source>
</evidence>
<evidence type="ECO:0000256" key="5">
    <source>
        <dbReference type="ARBA" id="ARBA00022723"/>
    </source>
</evidence>
<dbReference type="CDD" id="cd20655">
    <property type="entry name" value="CYP93"/>
    <property type="match status" value="1"/>
</dbReference>
<protein>
    <submittedName>
        <fullName evidence="12">Putative 3,9-dihydroxypterocarpan 6A-monooxygenase</fullName>
    </submittedName>
</protein>
<dbReference type="Gene3D" id="1.10.630.10">
    <property type="entry name" value="Cytochrome P450"/>
    <property type="match status" value="1"/>
</dbReference>
<accession>A0A6A5N9J2</accession>
<evidence type="ECO:0000256" key="10">
    <source>
        <dbReference type="PIRSR" id="PIRSR602401-1"/>
    </source>
</evidence>
<feature type="binding site" description="axial binding residue" evidence="10">
    <location>
        <position position="449"/>
    </location>
    <ligand>
        <name>heme</name>
        <dbReference type="ChEBI" id="CHEBI:30413"/>
    </ligand>
    <ligandPart>
        <name>Fe</name>
        <dbReference type="ChEBI" id="CHEBI:18248"/>
    </ligandPart>
</feature>
<evidence type="ECO:0000313" key="13">
    <source>
        <dbReference type="Proteomes" id="UP000447434"/>
    </source>
</evidence>
<dbReference type="PANTHER" id="PTHR47943">
    <property type="entry name" value="CYTOCHROME P450 93A3-LIKE"/>
    <property type="match status" value="1"/>
</dbReference>
<keyword evidence="5 10" id="KW-0479">Metal-binding</keyword>
<evidence type="ECO:0000256" key="4">
    <source>
        <dbReference type="ARBA" id="ARBA00022617"/>
    </source>
</evidence>
<dbReference type="InterPro" id="IPR036396">
    <property type="entry name" value="Cyt_P450_sf"/>
</dbReference>
<sequence length="512" mass="58474">MADLRVYFEILLIWLASILLLRVIFTKSRIKTHLPPSPYALPIIGHLYLLTKLPHQAFHNISSRYGPLVYLLFGSKPCVLVSSPEMAKQCLKTHETCFLNRPKRTNVDYITYGSSDFVLAPYGPYWRFMKKLCIIELLGVRILQQYLPIRAEEIKLFLKSVMKKVELREKVNVGEEVAMLSNNIITRMALRRRCCDVEGEGHKLIELVKEMSELGGKFNLGDMLWFVKKLDLQGFGKKLESVRCKYDAIMERIMKEHEDTRKEMGKKGDQSVKDLLDILLDIYADESSEIKLTRENIKAFIMNIFGAGTETSAYTIEWALAELINHPDIMEKARKEIDSVVGKSRIVEESDIPNLPYVQSIIKETMRIHPTGPLIVRQSTQDCNIDGYFIPARTTLFVNVWAIGRDRNNWNNPLEFQPERFLNKEGLSSLDLKGPNFELLSFGAGRRSCPGASLALHIIHTTLACMIQCFEWKVGEEGNEIVDMEEGPGMALPRAHPLVCIPQARLHHLALV</sequence>
<comment type="similarity">
    <text evidence="3 11">Belongs to the cytochrome P450 family.</text>
</comment>
<dbReference type="Pfam" id="PF00067">
    <property type="entry name" value="p450"/>
    <property type="match status" value="1"/>
</dbReference>
<evidence type="ECO:0000256" key="8">
    <source>
        <dbReference type="ARBA" id="ARBA00023033"/>
    </source>
</evidence>
<evidence type="ECO:0000256" key="9">
    <source>
        <dbReference type="ARBA" id="ARBA00023136"/>
    </source>
</evidence>
<dbReference type="InterPro" id="IPR017972">
    <property type="entry name" value="Cyt_P450_CS"/>
</dbReference>
<dbReference type="Proteomes" id="UP000447434">
    <property type="component" value="Chromosome 6"/>
</dbReference>
<evidence type="ECO:0000256" key="2">
    <source>
        <dbReference type="ARBA" id="ARBA00004370"/>
    </source>
</evidence>
<dbReference type="FunFam" id="1.10.630.10:FF:000019">
    <property type="entry name" value="Cytochrome P450 family protein"/>
    <property type="match status" value="1"/>
</dbReference>
<keyword evidence="13" id="KW-1185">Reference proteome</keyword>
<reference evidence="13" key="1">
    <citation type="journal article" date="2020" name="Nat. Commun.">
        <title>Genome sequence of the cluster root forming white lupin.</title>
        <authorList>
            <person name="Hufnagel B."/>
            <person name="Marques A."/>
            <person name="Soriano A."/>
            <person name="Marques L."/>
            <person name="Divol F."/>
            <person name="Doumas P."/>
            <person name="Sallet E."/>
            <person name="Mancinotti D."/>
            <person name="Carrere S."/>
            <person name="Marande W."/>
            <person name="Arribat S."/>
            <person name="Keller J."/>
            <person name="Huneau C."/>
            <person name="Blein T."/>
            <person name="Aime D."/>
            <person name="Laguerre M."/>
            <person name="Taylor J."/>
            <person name="Schubert V."/>
            <person name="Nelson M."/>
            <person name="Geu-Flores F."/>
            <person name="Crespi M."/>
            <person name="Gallardo-Guerrero K."/>
            <person name="Delaux P.-M."/>
            <person name="Salse J."/>
            <person name="Berges H."/>
            <person name="Guyot R."/>
            <person name="Gouzy J."/>
            <person name="Peret B."/>
        </authorList>
    </citation>
    <scope>NUCLEOTIDE SEQUENCE [LARGE SCALE GENOMIC DNA]</scope>
    <source>
        <strain evidence="13">cv. Amiga</strain>
    </source>
</reference>
<keyword evidence="8 11" id="KW-0503">Monooxygenase</keyword>
<dbReference type="OrthoDB" id="1103324at2759"/>
<comment type="caution">
    <text evidence="12">The sequence shown here is derived from an EMBL/GenBank/DDBJ whole genome shotgun (WGS) entry which is preliminary data.</text>
</comment>
<dbReference type="InterPro" id="IPR001128">
    <property type="entry name" value="Cyt_P450"/>
</dbReference>
<dbReference type="PROSITE" id="PS00086">
    <property type="entry name" value="CYTOCHROME_P450"/>
    <property type="match status" value="1"/>
</dbReference>
<comment type="subcellular location">
    <subcellularLocation>
        <location evidence="2">Membrane</location>
    </subcellularLocation>
</comment>
<dbReference type="GO" id="GO:0004497">
    <property type="term" value="F:monooxygenase activity"/>
    <property type="evidence" value="ECO:0007669"/>
    <property type="project" value="UniProtKB-KW"/>
</dbReference>
<dbReference type="GO" id="GO:0020037">
    <property type="term" value="F:heme binding"/>
    <property type="evidence" value="ECO:0007669"/>
    <property type="project" value="InterPro"/>
</dbReference>
<evidence type="ECO:0000256" key="7">
    <source>
        <dbReference type="ARBA" id="ARBA00023004"/>
    </source>
</evidence>
<keyword evidence="7 10" id="KW-0408">Iron</keyword>
<dbReference type="GO" id="GO:0016705">
    <property type="term" value="F:oxidoreductase activity, acting on paired donors, with incorporation or reduction of molecular oxygen"/>
    <property type="evidence" value="ECO:0007669"/>
    <property type="project" value="InterPro"/>
</dbReference>
<dbReference type="PRINTS" id="PR00385">
    <property type="entry name" value="P450"/>
</dbReference>
<dbReference type="AlphaFoldDB" id="A0A6A5N9J2"/>
<dbReference type="GO" id="GO:0016020">
    <property type="term" value="C:membrane"/>
    <property type="evidence" value="ECO:0007669"/>
    <property type="project" value="UniProtKB-SubCell"/>
</dbReference>
<keyword evidence="6 11" id="KW-0560">Oxidoreductase</keyword>
<dbReference type="SUPFAM" id="SSF48264">
    <property type="entry name" value="Cytochrome P450"/>
    <property type="match status" value="1"/>
</dbReference>
<evidence type="ECO:0000256" key="6">
    <source>
        <dbReference type="ARBA" id="ARBA00023002"/>
    </source>
</evidence>
<evidence type="ECO:0000256" key="11">
    <source>
        <dbReference type="RuleBase" id="RU000461"/>
    </source>
</evidence>
<dbReference type="PRINTS" id="PR00463">
    <property type="entry name" value="EP450I"/>
</dbReference>
<organism evidence="12 13">
    <name type="scientific">Lupinus albus</name>
    <name type="common">White lupine</name>
    <name type="synonym">Lupinus termis</name>
    <dbReference type="NCBI Taxonomy" id="3870"/>
    <lineage>
        <taxon>Eukaryota</taxon>
        <taxon>Viridiplantae</taxon>
        <taxon>Streptophyta</taxon>
        <taxon>Embryophyta</taxon>
        <taxon>Tracheophyta</taxon>
        <taxon>Spermatophyta</taxon>
        <taxon>Magnoliopsida</taxon>
        <taxon>eudicotyledons</taxon>
        <taxon>Gunneridae</taxon>
        <taxon>Pentapetalae</taxon>
        <taxon>rosids</taxon>
        <taxon>fabids</taxon>
        <taxon>Fabales</taxon>
        <taxon>Fabaceae</taxon>
        <taxon>Papilionoideae</taxon>
        <taxon>50 kb inversion clade</taxon>
        <taxon>genistoids sensu lato</taxon>
        <taxon>core genistoids</taxon>
        <taxon>Genisteae</taxon>
        <taxon>Lupinus</taxon>
    </lineage>
</organism>
<dbReference type="PANTHER" id="PTHR47943:SF8">
    <property type="entry name" value="CYTOCHROME P450"/>
    <property type="match status" value="1"/>
</dbReference>